<feature type="active site" description="Proton donor" evidence="5">
    <location>
        <position position="356"/>
    </location>
</feature>
<dbReference type="EMBL" id="JAODUP010000026">
    <property type="protein sequence ID" value="KAK2167554.1"/>
    <property type="molecule type" value="Genomic_DNA"/>
</dbReference>
<accession>A0AAD9K9K0</accession>
<dbReference type="SUPFAM" id="SSF48225">
    <property type="entry name" value="Seven-hairpin glycosidases"/>
    <property type="match status" value="1"/>
</dbReference>
<keyword evidence="3" id="KW-0256">Endoplasmic reticulum</keyword>
<dbReference type="GO" id="GO:0004571">
    <property type="term" value="F:mannosyl-oligosaccharide 1,2-alpha-mannosidase activity"/>
    <property type="evidence" value="ECO:0007669"/>
    <property type="project" value="InterPro"/>
</dbReference>
<keyword evidence="7" id="KW-0378">Hydrolase</keyword>
<feature type="compositionally biased region" description="Basic and acidic residues" evidence="8">
    <location>
        <begin position="629"/>
        <end position="642"/>
    </location>
</feature>
<feature type="active site" evidence="5">
    <location>
        <position position="263"/>
    </location>
</feature>
<comment type="subcellular location">
    <subcellularLocation>
        <location evidence="1">Endoplasmic reticulum</location>
    </subcellularLocation>
</comment>
<comment type="similarity">
    <text evidence="2 7">Belongs to the glycosyl hydrolase 47 family.</text>
</comment>
<dbReference type="InterPro" id="IPR001382">
    <property type="entry name" value="Glyco_hydro_47"/>
</dbReference>
<dbReference type="GO" id="GO:0016020">
    <property type="term" value="C:membrane"/>
    <property type="evidence" value="ECO:0007669"/>
    <property type="project" value="InterPro"/>
</dbReference>
<keyword evidence="9" id="KW-0472">Membrane</keyword>
<organism evidence="10 11">
    <name type="scientific">Paralvinella palmiformis</name>
    <dbReference type="NCBI Taxonomy" id="53620"/>
    <lineage>
        <taxon>Eukaryota</taxon>
        <taxon>Metazoa</taxon>
        <taxon>Spiralia</taxon>
        <taxon>Lophotrochozoa</taxon>
        <taxon>Annelida</taxon>
        <taxon>Polychaeta</taxon>
        <taxon>Sedentaria</taxon>
        <taxon>Canalipalpata</taxon>
        <taxon>Terebellida</taxon>
        <taxon>Terebelliformia</taxon>
        <taxon>Alvinellidae</taxon>
        <taxon>Paralvinella</taxon>
    </lineage>
</organism>
<dbReference type="PANTHER" id="PTHR45679">
    <property type="entry name" value="ER DEGRADATION-ENHANCING ALPHA-MANNOSIDASE-LIKE PROTEIN 2"/>
    <property type="match status" value="1"/>
</dbReference>
<protein>
    <recommendedName>
        <fullName evidence="7">alpha-1,2-Mannosidase</fullName>
        <ecNumber evidence="7">3.2.1.-</ecNumber>
    </recommendedName>
</protein>
<dbReference type="AlphaFoldDB" id="A0AAD9K9K0"/>
<dbReference type="Pfam" id="PF01532">
    <property type="entry name" value="Glyco_hydro_47"/>
    <property type="match status" value="1"/>
</dbReference>
<feature type="binding site" evidence="6">
    <location>
        <position position="480"/>
    </location>
    <ligand>
        <name>Ca(2+)</name>
        <dbReference type="ChEBI" id="CHEBI:29108"/>
    </ligand>
</feature>
<dbReference type="GO" id="GO:1904380">
    <property type="term" value="P:endoplasmic reticulum mannose trimming"/>
    <property type="evidence" value="ECO:0007669"/>
    <property type="project" value="InterPro"/>
</dbReference>
<feature type="active site" evidence="5">
    <location>
        <position position="377"/>
    </location>
</feature>
<comment type="caution">
    <text evidence="10">The sequence shown here is derived from an EMBL/GenBank/DDBJ whole genome shotgun (WGS) entry which is preliminary data.</text>
</comment>
<dbReference type="EC" id="3.2.1.-" evidence="7"/>
<evidence type="ECO:0000256" key="8">
    <source>
        <dbReference type="SAM" id="MobiDB-lite"/>
    </source>
</evidence>
<keyword evidence="11" id="KW-1185">Reference proteome</keyword>
<feature type="transmembrane region" description="Helical" evidence="9">
    <location>
        <begin position="6"/>
        <end position="24"/>
    </location>
</feature>
<keyword evidence="9" id="KW-0812">Transmembrane</keyword>
<evidence type="ECO:0000313" key="11">
    <source>
        <dbReference type="Proteomes" id="UP001208570"/>
    </source>
</evidence>
<comment type="cofactor">
    <cofactor evidence="6">
        <name>Ca(2+)</name>
        <dbReference type="ChEBI" id="CHEBI:29108"/>
    </cofactor>
</comment>
<evidence type="ECO:0000256" key="9">
    <source>
        <dbReference type="SAM" id="Phobius"/>
    </source>
</evidence>
<keyword evidence="6" id="KW-0479">Metal-binding</keyword>
<evidence type="ECO:0000256" key="2">
    <source>
        <dbReference type="ARBA" id="ARBA00007658"/>
    </source>
</evidence>
<feature type="compositionally biased region" description="Basic and acidic residues" evidence="8">
    <location>
        <begin position="568"/>
        <end position="577"/>
    </location>
</feature>
<dbReference type="InterPro" id="IPR044674">
    <property type="entry name" value="EDEM1/2/3"/>
</dbReference>
<dbReference type="Proteomes" id="UP001208570">
    <property type="component" value="Unassembled WGS sequence"/>
</dbReference>
<dbReference type="GO" id="GO:0044322">
    <property type="term" value="C:endoplasmic reticulum quality control compartment"/>
    <property type="evidence" value="ECO:0007669"/>
    <property type="project" value="GOC"/>
</dbReference>
<dbReference type="InterPro" id="IPR012341">
    <property type="entry name" value="6hp_glycosidase-like_sf"/>
</dbReference>
<feature type="compositionally biased region" description="Polar residues" evidence="8">
    <location>
        <begin position="578"/>
        <end position="588"/>
    </location>
</feature>
<dbReference type="PRINTS" id="PR00747">
    <property type="entry name" value="GLYHDRLASE47"/>
</dbReference>
<feature type="region of interest" description="Disordered" evidence="8">
    <location>
        <begin position="568"/>
        <end position="651"/>
    </location>
</feature>
<reference evidence="10" key="1">
    <citation type="journal article" date="2023" name="Mol. Biol. Evol.">
        <title>Third-Generation Sequencing Reveals the Adaptive Role of the Epigenome in Three Deep-Sea Polychaetes.</title>
        <authorList>
            <person name="Perez M."/>
            <person name="Aroh O."/>
            <person name="Sun Y."/>
            <person name="Lan Y."/>
            <person name="Juniper S.K."/>
            <person name="Young C.R."/>
            <person name="Angers B."/>
            <person name="Qian P.Y."/>
        </authorList>
    </citation>
    <scope>NUCLEOTIDE SEQUENCE</scope>
    <source>
        <strain evidence="10">P08H-3</strain>
    </source>
</reference>
<evidence type="ECO:0000256" key="7">
    <source>
        <dbReference type="RuleBase" id="RU361193"/>
    </source>
</evidence>
<evidence type="ECO:0000256" key="1">
    <source>
        <dbReference type="ARBA" id="ARBA00004240"/>
    </source>
</evidence>
<sequence length="682" mass="77859">MGDLIFVKVTIICLCFIIFISGTIQKEYTKEDMKYYKQRVRLMFEHAYNGYLTYAYPYDELRPITCDGHDTWGSYSLTLIDALDTLAIIGNYSEFQRVAKLLLSTIDFDQDINVSVFETNIRSKYSVQVLLPINFLKHRRRKSCRRPIVSTFVIYESWYGARARLALYWPLLRLAEKVARKLLPAFNTSTGMAYGTVNLLYGVPNGETPVTCTAGIGTFIVEFGTLSRLTGDPIFEQTALQALNDVVTGKWTAVDAGIGAGVDSYFEYLVKGSILFQNADLKLMFNEYKQNIDKYLKKDDWFMWSNMNKGSITMPVFQSLEAFWPGLLSLTGDIDQAMKTIHNYHQVWKQYGFTPEFYNIPKAEVHPTREGYPLRPELIESAMYLYQATHDPYLIELAVDILEAIEHETKTKCGYATVKDVQDHHLENRMESFFLAETTKYLYLMFDEDSFIHNTGAHGTVINTPGGQCVIDAGGYVFNTEAHPVDAAAIYCCSSEHHNDMAILQHLHDNIDLLQVLGLVDPADEFFPDSPNIDQQQQEEKQQKHKVAHLGHSNINFRLRKDLSDFVEEQTEKDTGKSDQNSGDTSSDIVDDDNADNNRNDDDNVEDEENGEEEDDDDDDNDDGECEAVEVKEYHQNHRGTDIDDDDDDGRGELVYETRLLTCPAQPFHMRLSLMGEMFPDD</sequence>
<evidence type="ECO:0000313" key="10">
    <source>
        <dbReference type="EMBL" id="KAK2167554.1"/>
    </source>
</evidence>
<dbReference type="GO" id="GO:0005509">
    <property type="term" value="F:calcium ion binding"/>
    <property type="evidence" value="ECO:0007669"/>
    <property type="project" value="InterPro"/>
</dbReference>
<keyword evidence="4" id="KW-0325">Glycoprotein</keyword>
<evidence type="ECO:0000256" key="6">
    <source>
        <dbReference type="PIRSR" id="PIRSR601382-2"/>
    </source>
</evidence>
<evidence type="ECO:0000256" key="3">
    <source>
        <dbReference type="ARBA" id="ARBA00022824"/>
    </source>
</evidence>
<feature type="compositionally biased region" description="Acidic residues" evidence="8">
    <location>
        <begin position="603"/>
        <end position="628"/>
    </location>
</feature>
<keyword evidence="7" id="KW-0326">Glycosidase</keyword>
<evidence type="ECO:0000256" key="5">
    <source>
        <dbReference type="PIRSR" id="PIRSR601382-1"/>
    </source>
</evidence>
<evidence type="ECO:0000256" key="4">
    <source>
        <dbReference type="ARBA" id="ARBA00023180"/>
    </source>
</evidence>
<dbReference type="PANTHER" id="PTHR45679:SF6">
    <property type="entry name" value="ER DEGRADATION-ENHANCING ALPHA-MANNOSIDASE-LIKE PROTEIN 2"/>
    <property type="match status" value="1"/>
</dbReference>
<dbReference type="GO" id="GO:0005975">
    <property type="term" value="P:carbohydrate metabolic process"/>
    <property type="evidence" value="ECO:0007669"/>
    <property type="project" value="InterPro"/>
</dbReference>
<gene>
    <name evidence="10" type="ORF">LSH36_26g04061</name>
</gene>
<name>A0AAD9K9K0_9ANNE</name>
<keyword evidence="9" id="KW-1133">Transmembrane helix</keyword>
<proteinExistence type="inferred from homology"/>
<dbReference type="Gene3D" id="1.50.10.10">
    <property type="match status" value="1"/>
</dbReference>
<dbReference type="InterPro" id="IPR036026">
    <property type="entry name" value="Seven-hairpin_glycosidases"/>
</dbReference>
<keyword evidence="6" id="KW-0106">Calcium</keyword>
<feature type="active site" description="Proton donor" evidence="5">
    <location>
        <position position="118"/>
    </location>
</feature>
<feature type="region of interest" description="Disordered" evidence="8">
    <location>
        <begin position="527"/>
        <end position="551"/>
    </location>
</feature>